<reference evidence="3" key="1">
    <citation type="submission" date="2023-11" db="EMBL/GenBank/DDBJ databases">
        <authorList>
            <person name="De Vega J J."/>
            <person name="De Vega J J."/>
        </authorList>
    </citation>
    <scope>NUCLEOTIDE SEQUENCE</scope>
</reference>
<evidence type="ECO:0000313" key="4">
    <source>
        <dbReference type="Proteomes" id="UP001295794"/>
    </source>
</evidence>
<feature type="coiled-coil region" evidence="1">
    <location>
        <begin position="227"/>
        <end position="254"/>
    </location>
</feature>
<sequence length="914" mass="99054">MNGTEKAGMNGSLALHPSHPLAEELVSLRTAATRFQNEAHAASIKLQRHALDTSALTDRVAHLEDENALLRTELGVFRDTSGSASYPGDDRNQETVAELTLSLRRLNAKLSLTESALEEHTRTLAEKNTVAAQSTRAAGEAYALAARARGREEEERVRSQALERQVVQAREETKLVDRVVTEYAALVRSMTVDGGRSPAPSATGFDDGESAARDTLNKGKAQLEGLTSEFSQQIVALEARIAVIENERDVANAELAASKTLNSELGTELARSKFSAIQSLVDDRSAAGMVERYMKFTQQTTSSLHDSLKSLRSRHEATLSTLQGTLSATQSQLQLAQSDVQRLRDALDEAGGALVRETVGRRREVAVRMKVVGREERAVESLRSAIGRAETHLPESDPDLPQTKSLLRLVSDVRDVLKVLDAGDSNSSPHAGTEGRMLLLENAIEMMASELDGEVRRRVAAERMVDERREDGSVPNIIQPSVAPSTSNADLSPDTIISIEPKPEPQPEPQPQPEPDLSSSPTQPDEADSPDKPATPIVVESAVPPAVFTAESPEFLAQEPADGLQDVFVDSPEPLAVAEITADEVRIVADIPEPVSMVNKLSFPVLSDPDVEPSTIVTPELIPETGGIAFPILSHPAPQNPLLDDLEAASQRYDALQRAFRDCHLVLQELRAALEPPSADGVLRSAVERLHDYTEDARVELEICVADGRVLARGWQTMVLLPASGEVVSLENSEEIGNIERQIEAFVERDAKALLAFQRKLEDVEHDVAIVKQAIYAPPSTSSESTPPPEKSEGGGRWTSWLHRSPESPPSPVYSESPTFGNVMTTPRLRHSSSSLRSSLKRETSNPFESLGLRVPMPSYIPQQVPTMLSPGTRQRTISGVYMLGLGVGHGGRRPSGLGLAVSPAKTEQDSDVE</sequence>
<feature type="region of interest" description="Disordered" evidence="2">
    <location>
        <begin position="193"/>
        <end position="212"/>
    </location>
</feature>
<dbReference type="EMBL" id="CAVNYO010000042">
    <property type="protein sequence ID" value="CAK5263654.1"/>
    <property type="molecule type" value="Genomic_DNA"/>
</dbReference>
<keyword evidence="4" id="KW-1185">Reference proteome</keyword>
<evidence type="ECO:0000256" key="2">
    <source>
        <dbReference type="SAM" id="MobiDB-lite"/>
    </source>
</evidence>
<evidence type="ECO:0000313" key="3">
    <source>
        <dbReference type="EMBL" id="CAK5263654.1"/>
    </source>
</evidence>
<name>A0AAD2GTB7_9AGAR</name>
<dbReference type="AlphaFoldDB" id="A0AAD2GTB7"/>
<feature type="compositionally biased region" description="Polar residues" evidence="2">
    <location>
        <begin position="476"/>
        <end position="490"/>
    </location>
</feature>
<accession>A0AAD2GTB7</accession>
<proteinExistence type="predicted"/>
<feature type="region of interest" description="Disordered" evidence="2">
    <location>
        <begin position="466"/>
        <end position="536"/>
    </location>
</feature>
<feature type="compositionally biased region" description="Pro residues" evidence="2">
    <location>
        <begin position="504"/>
        <end position="514"/>
    </location>
</feature>
<feature type="region of interest" description="Disordered" evidence="2">
    <location>
        <begin position="778"/>
        <end position="851"/>
    </location>
</feature>
<keyword evidence="1" id="KW-0175">Coiled coil</keyword>
<feature type="region of interest" description="Disordered" evidence="2">
    <location>
        <begin position="892"/>
        <end position="914"/>
    </location>
</feature>
<organism evidence="3 4">
    <name type="scientific">Mycena citricolor</name>
    <dbReference type="NCBI Taxonomy" id="2018698"/>
    <lineage>
        <taxon>Eukaryota</taxon>
        <taxon>Fungi</taxon>
        <taxon>Dikarya</taxon>
        <taxon>Basidiomycota</taxon>
        <taxon>Agaricomycotina</taxon>
        <taxon>Agaricomycetes</taxon>
        <taxon>Agaricomycetidae</taxon>
        <taxon>Agaricales</taxon>
        <taxon>Marasmiineae</taxon>
        <taxon>Mycenaceae</taxon>
        <taxon>Mycena</taxon>
    </lineage>
</organism>
<gene>
    <name evidence="3" type="ORF">MYCIT1_LOCUS3188</name>
</gene>
<evidence type="ECO:0000256" key="1">
    <source>
        <dbReference type="SAM" id="Coils"/>
    </source>
</evidence>
<comment type="caution">
    <text evidence="3">The sequence shown here is derived from an EMBL/GenBank/DDBJ whole genome shotgun (WGS) entry which is preliminary data.</text>
</comment>
<protein>
    <submittedName>
        <fullName evidence="3">Uncharacterized protein</fullName>
    </submittedName>
</protein>
<dbReference type="Proteomes" id="UP001295794">
    <property type="component" value="Unassembled WGS sequence"/>
</dbReference>